<name>A0A2X0MEE8_9BASI</name>
<dbReference type="EMBL" id="FQNC01000015">
    <property type="protein sequence ID" value="SGY17427.1"/>
    <property type="molecule type" value="Genomic_DNA"/>
</dbReference>
<evidence type="ECO:0000313" key="3">
    <source>
        <dbReference type="Proteomes" id="UP000249464"/>
    </source>
</evidence>
<evidence type="ECO:0000313" key="2">
    <source>
        <dbReference type="EMBL" id="SGY17427.1"/>
    </source>
</evidence>
<gene>
    <name evidence="2" type="primary">BQ5605_C015g07782</name>
    <name evidence="1" type="synonym">BQ5605_C015g07755</name>
    <name evidence="1" type="ORF">BQ5605_C015G07755</name>
    <name evidence="2" type="ORF">BQ5605_C015G07782</name>
</gene>
<reference evidence="2 3" key="1">
    <citation type="submission" date="2016-11" db="EMBL/GenBank/DDBJ databases">
        <authorList>
            <person name="Jaros S."/>
            <person name="Januszkiewicz K."/>
            <person name="Wedrychowicz H."/>
        </authorList>
    </citation>
    <scope>NUCLEOTIDE SEQUENCE [LARGE SCALE GENOMIC DNA]</scope>
</reference>
<dbReference type="Proteomes" id="UP000249464">
    <property type="component" value="Unassembled WGS sequence"/>
</dbReference>
<organism evidence="2 3">
    <name type="scientific">Microbotryum silenes-dioicae</name>
    <dbReference type="NCBI Taxonomy" id="796604"/>
    <lineage>
        <taxon>Eukaryota</taxon>
        <taxon>Fungi</taxon>
        <taxon>Dikarya</taxon>
        <taxon>Basidiomycota</taxon>
        <taxon>Pucciniomycotina</taxon>
        <taxon>Microbotryomycetes</taxon>
        <taxon>Microbotryales</taxon>
        <taxon>Microbotryaceae</taxon>
        <taxon>Microbotryum</taxon>
    </lineage>
</organism>
<protein>
    <submittedName>
        <fullName evidence="1">BQ5605_C015g07755 protein</fullName>
    </submittedName>
    <submittedName>
        <fullName evidence="2">BQ5605_C015g07782 protein</fullName>
    </submittedName>
</protein>
<dbReference type="AlphaFoldDB" id="A0A2X0MEE8"/>
<accession>A0A2X0MEE8</accession>
<evidence type="ECO:0000313" key="1">
    <source>
        <dbReference type="EMBL" id="SGY17345.1"/>
    </source>
</evidence>
<proteinExistence type="predicted"/>
<dbReference type="EMBL" id="FQNC01000015">
    <property type="protein sequence ID" value="SGY17345.1"/>
    <property type="molecule type" value="Genomic_DNA"/>
</dbReference>
<keyword evidence="3" id="KW-1185">Reference proteome</keyword>
<sequence length="90" mass="9797">MSPLSDLVHLRTIEVSPLQCTTLEFRQRVKPRYIYSGPLLRNSPVSALDDHGSSEGAFSPGAPRGRILQEESACERAIPASAPLVVRSPL</sequence>